<name>A0A423T3W8_PENVA</name>
<dbReference type="Pfam" id="PF00651">
    <property type="entry name" value="BTB"/>
    <property type="match status" value="1"/>
</dbReference>
<evidence type="ECO:0000256" key="3">
    <source>
        <dbReference type="ARBA" id="ARBA00022902"/>
    </source>
</evidence>
<dbReference type="InterPro" id="IPR051095">
    <property type="entry name" value="Dros_DevTransReg"/>
</dbReference>
<dbReference type="GO" id="GO:0006357">
    <property type="term" value="P:regulation of transcription by RNA polymerase II"/>
    <property type="evidence" value="ECO:0007669"/>
    <property type="project" value="TreeGrafter"/>
</dbReference>
<dbReference type="GO" id="GO:0007526">
    <property type="term" value="P:larval somatic muscle development"/>
    <property type="evidence" value="ECO:0007669"/>
    <property type="project" value="UniProtKB-ARBA"/>
</dbReference>
<feature type="region of interest" description="Disordered" evidence="6">
    <location>
        <begin position="266"/>
        <end position="286"/>
    </location>
</feature>
<dbReference type="GO" id="GO:0045476">
    <property type="term" value="P:nurse cell apoptotic process"/>
    <property type="evidence" value="ECO:0007669"/>
    <property type="project" value="UniProtKB-ARBA"/>
</dbReference>
<evidence type="ECO:0000313" key="8">
    <source>
        <dbReference type="EMBL" id="ROT71075.1"/>
    </source>
</evidence>
<comment type="caution">
    <text evidence="8">The sequence shown here is derived from an EMBL/GenBank/DDBJ whole genome shotgun (WGS) entry which is preliminary data.</text>
</comment>
<keyword evidence="4" id="KW-0539">Nucleus</keyword>
<keyword evidence="3" id="KW-0524">Neurogenesis</keyword>
<dbReference type="GO" id="GO:0005634">
    <property type="term" value="C:nucleus"/>
    <property type="evidence" value="ECO:0007669"/>
    <property type="project" value="UniProtKB-ARBA"/>
</dbReference>
<evidence type="ECO:0000259" key="7">
    <source>
        <dbReference type="PROSITE" id="PS50097"/>
    </source>
</evidence>
<reference evidence="8 9" key="2">
    <citation type="submission" date="2019-01" db="EMBL/GenBank/DDBJ databases">
        <title>The decoding of complex shrimp genome reveals the adaptation for benthos swimmer, frequently molting mechanism and breeding impact on genome.</title>
        <authorList>
            <person name="Sun Y."/>
            <person name="Gao Y."/>
            <person name="Yu Y."/>
        </authorList>
    </citation>
    <scope>NUCLEOTIDE SEQUENCE [LARGE SCALE GENOMIC DNA]</scope>
    <source>
        <tissue evidence="8">Muscle</tissue>
    </source>
</reference>
<dbReference type="SUPFAM" id="SSF54695">
    <property type="entry name" value="POZ domain"/>
    <property type="match status" value="1"/>
</dbReference>
<dbReference type="AlphaFoldDB" id="A0A423T3W8"/>
<evidence type="ECO:0000256" key="1">
    <source>
        <dbReference type="ARBA" id="ARBA00022473"/>
    </source>
</evidence>
<proteinExistence type="predicted"/>
<evidence type="ECO:0000256" key="5">
    <source>
        <dbReference type="ARBA" id="ARBA00037382"/>
    </source>
</evidence>
<gene>
    <name evidence="8" type="ORF">C7M84_010624</name>
</gene>
<dbReference type="OrthoDB" id="6365676at2759"/>
<organism evidence="8 9">
    <name type="scientific">Penaeus vannamei</name>
    <name type="common">Whiteleg shrimp</name>
    <name type="synonym">Litopenaeus vannamei</name>
    <dbReference type="NCBI Taxonomy" id="6689"/>
    <lineage>
        <taxon>Eukaryota</taxon>
        <taxon>Metazoa</taxon>
        <taxon>Ecdysozoa</taxon>
        <taxon>Arthropoda</taxon>
        <taxon>Crustacea</taxon>
        <taxon>Multicrustacea</taxon>
        <taxon>Malacostraca</taxon>
        <taxon>Eumalacostraca</taxon>
        <taxon>Eucarida</taxon>
        <taxon>Decapoda</taxon>
        <taxon>Dendrobranchiata</taxon>
        <taxon>Penaeoidea</taxon>
        <taxon>Penaeidae</taxon>
        <taxon>Penaeus</taxon>
    </lineage>
</organism>
<dbReference type="GO" id="GO:0008406">
    <property type="term" value="P:gonad development"/>
    <property type="evidence" value="ECO:0007669"/>
    <property type="project" value="UniProtKB-ARBA"/>
</dbReference>
<reference evidence="8 9" key="1">
    <citation type="submission" date="2018-04" db="EMBL/GenBank/DDBJ databases">
        <authorList>
            <person name="Zhang X."/>
            <person name="Yuan J."/>
            <person name="Li F."/>
            <person name="Xiang J."/>
        </authorList>
    </citation>
    <scope>NUCLEOTIDE SEQUENCE [LARGE SCALE GENOMIC DNA]</scope>
    <source>
        <tissue evidence="8">Muscle</tissue>
    </source>
</reference>
<dbReference type="PANTHER" id="PTHR23110:SF111">
    <property type="entry name" value="LONGITUDINALS LACKING PROTEIN, ISOFORMS F_I_K_T"/>
    <property type="match status" value="1"/>
</dbReference>
<evidence type="ECO:0000313" key="9">
    <source>
        <dbReference type="Proteomes" id="UP000283509"/>
    </source>
</evidence>
<dbReference type="GO" id="GO:0007464">
    <property type="term" value="P:R3/R4 cell fate commitment"/>
    <property type="evidence" value="ECO:0007669"/>
    <property type="project" value="UniProtKB-ARBA"/>
</dbReference>
<accession>A0A423T3W8</accession>
<dbReference type="GO" id="GO:0048813">
    <property type="term" value="P:dendrite morphogenesis"/>
    <property type="evidence" value="ECO:0007669"/>
    <property type="project" value="UniProtKB-ARBA"/>
</dbReference>
<comment type="function">
    <text evidence="5">Putative transcription factor required for axon growth and guidance in the central and peripheral nervous systems. Repels CNS axons away from the midline by promoting the expression of the midline repellent sli and its receptor robo.</text>
</comment>
<feature type="domain" description="BTB" evidence="7">
    <location>
        <begin position="46"/>
        <end position="111"/>
    </location>
</feature>
<protein>
    <recommendedName>
        <fullName evidence="7">BTB domain-containing protein</fullName>
    </recommendedName>
</protein>
<keyword evidence="9" id="KW-1185">Reference proteome</keyword>
<dbReference type="InterPro" id="IPR011333">
    <property type="entry name" value="SKP1/BTB/POZ_sf"/>
</dbReference>
<keyword evidence="1" id="KW-0217">Developmental protein</keyword>
<evidence type="ECO:0000256" key="6">
    <source>
        <dbReference type="SAM" id="MobiDB-lite"/>
    </source>
</evidence>
<evidence type="ECO:0000256" key="2">
    <source>
        <dbReference type="ARBA" id="ARBA00022782"/>
    </source>
</evidence>
<keyword evidence="2" id="KW-0221">Differentiation</keyword>
<dbReference type="InterPro" id="IPR000210">
    <property type="entry name" value="BTB/POZ_dom"/>
</dbReference>
<dbReference type="Gene3D" id="3.30.710.10">
    <property type="entry name" value="Potassium Channel Kv1.1, Chain A"/>
    <property type="match status" value="1"/>
</dbReference>
<dbReference type="PROSITE" id="PS50097">
    <property type="entry name" value="BTB"/>
    <property type="match status" value="1"/>
</dbReference>
<evidence type="ECO:0000256" key="4">
    <source>
        <dbReference type="ARBA" id="ARBA00023242"/>
    </source>
</evidence>
<feature type="compositionally biased region" description="Low complexity" evidence="6">
    <location>
        <begin position="273"/>
        <end position="283"/>
    </location>
</feature>
<feature type="region of interest" description="Disordered" evidence="6">
    <location>
        <begin position="170"/>
        <end position="217"/>
    </location>
</feature>
<dbReference type="GO" id="GO:0016199">
    <property type="term" value="P:axon midline choice point recognition"/>
    <property type="evidence" value="ECO:0007669"/>
    <property type="project" value="UniProtKB-ARBA"/>
</dbReference>
<dbReference type="CDD" id="cd18315">
    <property type="entry name" value="BTB_POZ_BAB-like"/>
    <property type="match status" value="1"/>
</dbReference>
<dbReference type="GO" id="GO:0035167">
    <property type="term" value="P:larval lymph gland hemopoiesis"/>
    <property type="evidence" value="ECO:0007669"/>
    <property type="project" value="UniProtKB-ARBA"/>
</dbReference>
<dbReference type="SMART" id="SM00225">
    <property type="entry name" value="BTB"/>
    <property type="match status" value="1"/>
</dbReference>
<dbReference type="PANTHER" id="PTHR23110">
    <property type="entry name" value="BTB DOMAIN TRANSCRIPTION FACTOR"/>
    <property type="match status" value="1"/>
</dbReference>
<dbReference type="Proteomes" id="UP000283509">
    <property type="component" value="Unassembled WGS sequence"/>
</dbReference>
<dbReference type="GO" id="GO:0045467">
    <property type="term" value="P:R7 cell development"/>
    <property type="evidence" value="ECO:0007669"/>
    <property type="project" value="UniProtKB-ARBA"/>
</dbReference>
<dbReference type="EMBL" id="QCYY01002346">
    <property type="protein sequence ID" value="ROT71075.1"/>
    <property type="molecule type" value="Genomic_DNA"/>
</dbReference>
<sequence>MCRDDLQPRPAAFLMMGSDQYCLKWNNHWANLIRVFNSLLQSETFVDVTLACEGRHLKAHRLVLSACSPYFKELLVAHPDKHPIVILKDVRYSELRTLIEFIYNGEVSVEQHDLADLLCTARELQIKGLADNRLPGAAPAAARGGRRPPTTGRRRCSRCCSPTFLRRRRRSCRRTGRGRRAEQQTVHRRGGAVGASVAGAQQERRQHQPRLQLGRRKGNAVHIQVVLGGPVHRGLRDFKLAHSGEDTDDDRGAMTIQSPEVILEEGEVGAGSSGPPSTVPSPTLCGSGIGSASLTTTGLGGPLPPQVALLHQALAPSYHPLLHYFPPGLLEQHHQQPPGVSPPKDLMHFLDVMKAIPPPRLPLAALGAPSAGVPVWVFLSPGYQAQWQRPQRH</sequence>